<protein>
    <submittedName>
        <fullName evidence="2">Uncharacterized protein</fullName>
    </submittedName>
</protein>
<comment type="caution">
    <text evidence="2">The sequence shown here is derived from an EMBL/GenBank/DDBJ whole genome shotgun (WGS) entry which is preliminary data.</text>
</comment>
<name>A0A1Y2I5T0_9FUNG</name>
<dbReference type="EMBL" id="MCFL01000001">
    <property type="protein sequence ID" value="ORZ41401.1"/>
    <property type="molecule type" value="Genomic_DNA"/>
</dbReference>
<gene>
    <name evidence="2" type="ORF">BCR44DRAFT_1005962</name>
</gene>
<accession>A0A1Y2I5T0</accession>
<dbReference type="AlphaFoldDB" id="A0A1Y2I5T0"/>
<feature type="compositionally biased region" description="Basic and acidic residues" evidence="1">
    <location>
        <begin position="19"/>
        <end position="28"/>
    </location>
</feature>
<reference evidence="2 3" key="1">
    <citation type="submission" date="2016-07" db="EMBL/GenBank/DDBJ databases">
        <title>Pervasive Adenine N6-methylation of Active Genes in Fungi.</title>
        <authorList>
            <consortium name="DOE Joint Genome Institute"/>
            <person name="Mondo S.J."/>
            <person name="Dannebaum R.O."/>
            <person name="Kuo R.C."/>
            <person name="Labutti K."/>
            <person name="Haridas S."/>
            <person name="Kuo A."/>
            <person name="Salamov A."/>
            <person name="Ahrendt S.R."/>
            <person name="Lipzen A."/>
            <person name="Sullivan W."/>
            <person name="Andreopoulos W.B."/>
            <person name="Clum A."/>
            <person name="Lindquist E."/>
            <person name="Daum C."/>
            <person name="Ramamoorthy G.K."/>
            <person name="Gryganskyi A."/>
            <person name="Culley D."/>
            <person name="Magnuson J.K."/>
            <person name="James T.Y."/>
            <person name="O'Malley M.A."/>
            <person name="Stajich J.E."/>
            <person name="Spatafora J.W."/>
            <person name="Visel A."/>
            <person name="Grigoriev I.V."/>
        </authorList>
    </citation>
    <scope>NUCLEOTIDE SEQUENCE [LARGE SCALE GENOMIC DNA]</scope>
    <source>
        <strain evidence="2 3">PL171</strain>
    </source>
</reference>
<proteinExistence type="predicted"/>
<evidence type="ECO:0000256" key="1">
    <source>
        <dbReference type="SAM" id="MobiDB-lite"/>
    </source>
</evidence>
<sequence length="81" mass="9627">MYRMPRSGSAWQFSSWDPRPTRHDRTRERDGMGGALAWVVLGWRVRWKWCARPCFVGSTTECWRRRRVDAVDGDEEKAQEP</sequence>
<keyword evidence="3" id="KW-1185">Reference proteome</keyword>
<feature type="region of interest" description="Disordered" evidence="1">
    <location>
        <begin position="1"/>
        <end position="28"/>
    </location>
</feature>
<dbReference type="Proteomes" id="UP000193411">
    <property type="component" value="Unassembled WGS sequence"/>
</dbReference>
<organism evidence="2 3">
    <name type="scientific">Catenaria anguillulae PL171</name>
    <dbReference type="NCBI Taxonomy" id="765915"/>
    <lineage>
        <taxon>Eukaryota</taxon>
        <taxon>Fungi</taxon>
        <taxon>Fungi incertae sedis</taxon>
        <taxon>Blastocladiomycota</taxon>
        <taxon>Blastocladiomycetes</taxon>
        <taxon>Blastocladiales</taxon>
        <taxon>Catenariaceae</taxon>
        <taxon>Catenaria</taxon>
    </lineage>
</organism>
<evidence type="ECO:0000313" key="2">
    <source>
        <dbReference type="EMBL" id="ORZ41401.1"/>
    </source>
</evidence>
<evidence type="ECO:0000313" key="3">
    <source>
        <dbReference type="Proteomes" id="UP000193411"/>
    </source>
</evidence>